<evidence type="ECO:0000256" key="1">
    <source>
        <dbReference type="SAM" id="MobiDB-lite"/>
    </source>
</evidence>
<proteinExistence type="predicted"/>
<sequence>MPTSRPVPRPAKDDAPPPAPHATEVLSLSQARRVALRAQGLDRPRVDRPGGVTMRHLQGVVDRLGLLQIDSVNVLARAHLMPTYSRVGPYDHALLDRAAGRAPRRLVEAWAHEASFVPPETYRLLGWRRRGYLTYAWGSIRDVPLQHADVVREIRDLIAASGPMTASQVHALYEHEHPADRTEWGWNWTVAKRALEFLFFTGEVTAARRNAQFERCYDLTERVLPPEVAAQPEPSDGDAVRALVEIGARAHGIGTARCFADYFRLKGPRVARAVTELVDAGVLRPVAVHGWDRPVYLHRDASLPRRAEGRTLLSPFDPLVFERRRLEELFGLRYRIEIYVPAAKRVHGYYVLPFLLGERLVALVDLKADRRAGVLRVHAAHTAPPAPTAAAERGARTGRTADVPGELAAELRVLARWLGLDGIEVGAPDAAGEGRELRGDLALPLAGALAG</sequence>
<evidence type="ECO:0000313" key="3">
    <source>
        <dbReference type="Proteomes" id="UP000317046"/>
    </source>
</evidence>
<evidence type="ECO:0000313" key="2">
    <source>
        <dbReference type="EMBL" id="GEA88624.1"/>
    </source>
</evidence>
<dbReference type="Pfam" id="PF06224">
    <property type="entry name" value="AlkZ-like"/>
    <property type="match status" value="1"/>
</dbReference>
<organism evidence="2 3">
    <name type="scientific">Cellulomonas cellasea</name>
    <dbReference type="NCBI Taxonomy" id="43670"/>
    <lineage>
        <taxon>Bacteria</taxon>
        <taxon>Bacillati</taxon>
        <taxon>Actinomycetota</taxon>
        <taxon>Actinomycetes</taxon>
        <taxon>Micrococcales</taxon>
        <taxon>Cellulomonadaceae</taxon>
        <taxon>Cellulomonas</taxon>
    </lineage>
</organism>
<dbReference type="RefSeq" id="WP_371861042.1">
    <property type="nucleotide sequence ID" value="NZ_BJLR01000022.1"/>
</dbReference>
<dbReference type="PANTHER" id="PTHR30528:SF0">
    <property type="entry name" value="CYTOPLASMIC PROTEIN"/>
    <property type="match status" value="1"/>
</dbReference>
<accession>A0A4Y3KYV3</accession>
<gene>
    <name evidence="2" type="ORF">CCE01nite_25730</name>
</gene>
<dbReference type="Proteomes" id="UP000317046">
    <property type="component" value="Unassembled WGS sequence"/>
</dbReference>
<dbReference type="InterPro" id="IPR009351">
    <property type="entry name" value="AlkZ-like"/>
</dbReference>
<dbReference type="PANTHER" id="PTHR30528">
    <property type="entry name" value="CYTOPLASMIC PROTEIN"/>
    <property type="match status" value="1"/>
</dbReference>
<protein>
    <recommendedName>
        <fullName evidence="4">Winged helix-turn-helix domain-containing protein</fullName>
    </recommendedName>
</protein>
<name>A0A4Y3KYV3_9CELL</name>
<keyword evidence="3" id="KW-1185">Reference proteome</keyword>
<dbReference type="AlphaFoldDB" id="A0A4Y3KYV3"/>
<feature type="region of interest" description="Disordered" evidence="1">
    <location>
        <begin position="1"/>
        <end position="22"/>
    </location>
</feature>
<dbReference type="EMBL" id="BJLR01000022">
    <property type="protein sequence ID" value="GEA88624.1"/>
    <property type="molecule type" value="Genomic_DNA"/>
</dbReference>
<reference evidence="2" key="1">
    <citation type="submission" date="2019-06" db="EMBL/GenBank/DDBJ databases">
        <title>Whole genome shotgun sequence of Cellulomonas cellasea NBRC 3753.</title>
        <authorList>
            <person name="Hosoyama A."/>
            <person name="Uohara A."/>
            <person name="Ohji S."/>
            <person name="Ichikawa N."/>
        </authorList>
    </citation>
    <scope>NUCLEOTIDE SEQUENCE [LARGE SCALE GENOMIC DNA]</scope>
    <source>
        <strain evidence="2">NBRC 3753</strain>
    </source>
</reference>
<comment type="caution">
    <text evidence="2">The sequence shown here is derived from an EMBL/GenBank/DDBJ whole genome shotgun (WGS) entry which is preliminary data.</text>
</comment>
<evidence type="ECO:0008006" key="4">
    <source>
        <dbReference type="Google" id="ProtNLM"/>
    </source>
</evidence>